<protein>
    <submittedName>
        <fullName evidence="1">CRISPR-associated protein Cas7/Csh2, subtype I-B/HMARI</fullName>
    </submittedName>
</protein>
<proteinExistence type="predicted"/>
<reference evidence="2" key="1">
    <citation type="submission" date="2011-12" db="EMBL/GenBank/DDBJ databases">
        <title>Complete sequence of Methanoregula formicicum SMSP.</title>
        <authorList>
            <person name="Lucas S."/>
            <person name="Han J."/>
            <person name="Lapidus A."/>
            <person name="Cheng J.-F."/>
            <person name="Goodwin L."/>
            <person name="Pitluck S."/>
            <person name="Peters L."/>
            <person name="Ovchinnikova G."/>
            <person name="Teshima H."/>
            <person name="Detter J.C."/>
            <person name="Han C."/>
            <person name="Tapia R."/>
            <person name="Land M."/>
            <person name="Hauser L."/>
            <person name="Kyrpides N."/>
            <person name="Ivanova N."/>
            <person name="Pagani I."/>
            <person name="Imachi H."/>
            <person name="Tamaki H."/>
            <person name="Sekiguchi Y."/>
            <person name="Kamagata Y."/>
            <person name="Cadillo-Quiroz H."/>
            <person name="Zinder S."/>
            <person name="Liu W.-T."/>
            <person name="Woyke T."/>
        </authorList>
    </citation>
    <scope>NUCLEOTIDE SEQUENCE [LARGE SCALE GENOMIC DNA]</scope>
    <source>
        <strain evidence="2">DSM 22288 / NBRC 105244 / SMSP</strain>
    </source>
</reference>
<dbReference type="HOGENOM" id="CLU_071770_0_0_2"/>
<dbReference type="AlphaFoldDB" id="L0HJD7"/>
<reference evidence="1 2" key="2">
    <citation type="journal article" date="2014" name="Genome Announc.">
        <title>Complete Genome Sequence of Methanoregula formicica SMSPT, a Mesophilic Hydrogenotrophic Methanogen Isolated from a Methanogenic Upflow Anaerobic Sludge Blanket Reactor.</title>
        <authorList>
            <person name="Yamamoto K."/>
            <person name="Tamaki H."/>
            <person name="Cadillo-Quiroz H."/>
            <person name="Imachi H."/>
            <person name="Kyrpides N."/>
            <person name="Woyke T."/>
            <person name="Goodwin L."/>
            <person name="Zinder S.H."/>
            <person name="Kamagata Y."/>
            <person name="Liu W.T."/>
        </authorList>
    </citation>
    <scope>NUCLEOTIDE SEQUENCE [LARGE SCALE GENOMIC DNA]</scope>
    <source>
        <strain evidence="2">DSM 22288 / NBRC 105244 / SMSP</strain>
    </source>
</reference>
<organism evidence="1 2">
    <name type="scientific">Methanoregula formicica (strain DSM 22288 / NBRC 105244 / SMSP)</name>
    <dbReference type="NCBI Taxonomy" id="593750"/>
    <lineage>
        <taxon>Archaea</taxon>
        <taxon>Methanobacteriati</taxon>
        <taxon>Methanobacteriota</taxon>
        <taxon>Stenosarchaea group</taxon>
        <taxon>Methanomicrobia</taxon>
        <taxon>Methanomicrobiales</taxon>
        <taxon>Methanoregulaceae</taxon>
        <taxon>Methanoregula</taxon>
    </lineage>
</organism>
<dbReference type="InParanoid" id="L0HJD7"/>
<name>L0HJD7_METFS</name>
<evidence type="ECO:0000313" key="2">
    <source>
        <dbReference type="Proteomes" id="UP000010824"/>
    </source>
</evidence>
<sequence>MSKKTTDMSVTAANVAPSGKTMTEKVTIANNHEILFVYDAKMCNPNGDPDNENKPRMDPDREINLVSDLRLKRYIRDYFEQYLGEPIFVCNIDGRSVTSTGRLEELAREKNMDKADLLNDDKFLMDNLMDVRFFGATMTIKGSSEKEEKAGSKSTKSGSKKFTGPVQFNWGYSLNKVNIMESSGITSHFSSEAGNKQGAMGKDYRVDYSLIAFHGIISAKRAEHTSLTDKDIELFDQAIVNSIPLMATRTKIGQYPRLYLRIEYNSPEFFLGDLRKYISISHDPKIPIRYVSDYTLDVSKLKTLLEDNKDKIKSIKWWVSPEFHVKDGEITKQFEKLGMEKLHQITIKPIEKKSPA</sequence>
<dbReference type="InterPro" id="IPR006482">
    <property type="entry name" value="Cas7_Csh2/Csh2"/>
</dbReference>
<dbReference type="EMBL" id="CP003167">
    <property type="protein sequence ID" value="AGB03159.1"/>
    <property type="molecule type" value="Genomic_DNA"/>
</dbReference>
<keyword evidence="2" id="KW-1185">Reference proteome</keyword>
<dbReference type="NCBIfam" id="TIGR01595">
    <property type="entry name" value="cas_CT1132"/>
    <property type="match status" value="1"/>
</dbReference>
<dbReference type="NCBIfam" id="TIGR02590">
    <property type="entry name" value="cas_Csh2"/>
    <property type="match status" value="1"/>
</dbReference>
<accession>L0HJD7</accession>
<dbReference type="KEGG" id="mfo:Metfor_2153"/>
<dbReference type="GO" id="GO:0043571">
    <property type="term" value="P:maintenance of CRISPR repeat elements"/>
    <property type="evidence" value="ECO:0007669"/>
    <property type="project" value="InterPro"/>
</dbReference>
<evidence type="ECO:0000313" key="1">
    <source>
        <dbReference type="EMBL" id="AGB03159.1"/>
    </source>
</evidence>
<dbReference type="Proteomes" id="UP000010824">
    <property type="component" value="Chromosome"/>
</dbReference>
<dbReference type="InterPro" id="IPR013419">
    <property type="entry name" value="CRISPR-assoc_prot_Cas7/Csh2"/>
</dbReference>
<dbReference type="eggNOG" id="arCOG02757">
    <property type="taxonomic scope" value="Archaea"/>
</dbReference>
<dbReference type="Pfam" id="PF05107">
    <property type="entry name" value="Cas_Cas7"/>
    <property type="match status" value="1"/>
</dbReference>
<dbReference type="STRING" id="593750.Metfor_2153"/>
<gene>
    <name evidence="1" type="ordered locus">Metfor_2153</name>
</gene>